<evidence type="ECO:0000256" key="1">
    <source>
        <dbReference type="ARBA" id="ARBA00004861"/>
    </source>
</evidence>
<evidence type="ECO:0000313" key="18">
    <source>
        <dbReference type="Proteomes" id="UP000095300"/>
    </source>
</evidence>
<dbReference type="InterPro" id="IPR011060">
    <property type="entry name" value="RibuloseP-bd_barrel"/>
</dbReference>
<dbReference type="PANTHER" id="PTHR19278:SF9">
    <property type="entry name" value="URIDINE 5'-MONOPHOSPHATE SYNTHASE"/>
    <property type="match status" value="1"/>
</dbReference>
<dbReference type="GO" id="GO:0004588">
    <property type="term" value="F:orotate phosphoribosyltransferase activity"/>
    <property type="evidence" value="ECO:0007669"/>
    <property type="project" value="UniProtKB-EC"/>
</dbReference>
<evidence type="ECO:0000313" key="17">
    <source>
        <dbReference type="EnsemblMetazoa" id="SCAU015606-PA"/>
    </source>
</evidence>
<dbReference type="NCBIfam" id="TIGR00336">
    <property type="entry name" value="pyrE"/>
    <property type="match status" value="1"/>
</dbReference>
<dbReference type="UniPathway" id="UPA00070">
    <property type="reaction ID" value="UER00119"/>
</dbReference>
<accession>A0A1I8QBG3</accession>
<keyword evidence="13" id="KW-0511">Multifunctional enzyme</keyword>
<evidence type="ECO:0000256" key="10">
    <source>
        <dbReference type="ARBA" id="ARBA00022793"/>
    </source>
</evidence>
<evidence type="ECO:0000256" key="4">
    <source>
        <dbReference type="ARBA" id="ARBA00009769"/>
    </source>
</evidence>
<dbReference type="AlphaFoldDB" id="A0A1I8QBG3"/>
<keyword evidence="9" id="KW-0808">Transferase</keyword>
<keyword evidence="18" id="KW-1185">Reference proteome</keyword>
<gene>
    <name evidence="17" type="primary">106096345</name>
</gene>
<reference evidence="17" key="1">
    <citation type="submission" date="2020-05" db="UniProtKB">
        <authorList>
            <consortium name="EnsemblMetazoa"/>
        </authorList>
    </citation>
    <scope>IDENTIFICATION</scope>
    <source>
        <strain evidence="17">USDA</strain>
    </source>
</reference>
<feature type="binding site" evidence="15">
    <location>
        <position position="262"/>
    </location>
    <ligand>
        <name>substrate</name>
    </ligand>
</feature>
<evidence type="ECO:0000256" key="13">
    <source>
        <dbReference type="ARBA" id="ARBA00023268"/>
    </source>
</evidence>
<dbReference type="STRING" id="35570.A0A1I8QBG3"/>
<dbReference type="VEuPathDB" id="VectorBase:SCAU015606"/>
<comment type="pathway">
    <text evidence="1">Pyrimidine metabolism; UMP biosynthesis via de novo pathway; UMP from orotate: step 2/2.</text>
</comment>
<evidence type="ECO:0000256" key="2">
    <source>
        <dbReference type="ARBA" id="ARBA00004889"/>
    </source>
</evidence>
<dbReference type="Pfam" id="PF00156">
    <property type="entry name" value="Pribosyltran"/>
    <property type="match status" value="1"/>
</dbReference>
<dbReference type="SUPFAM" id="SSF53271">
    <property type="entry name" value="PRTase-like"/>
    <property type="match status" value="1"/>
</dbReference>
<evidence type="ECO:0000256" key="9">
    <source>
        <dbReference type="ARBA" id="ARBA00022679"/>
    </source>
</evidence>
<sequence>MLAKTTETMKALALKLFEINAFKFGDFKMKVGINSPVYFDLRVIVSYPEVMQTVSNLIQDYIKENNLSAKHVCGVPYTALPLATIVSVQQNIPMLVRRKEAKSYGTKKLIEGIYSAGDTCLIIEDVVTSGSSILDTVKDLKREGIVITDAVVVVDREQGGAVNVLKHGVRMHSLFTLSFLMNTLLEAGKIQRETVESVAKYIADVQIDSDGNFLGNKKEVVNDFKRSKLSYENRANLAKCDLSKTLFNLMAAKKTNLCLAADTTKCHEVLEAADKCGPYICLLKTHIDILEDFNEQFIQDLQALAKRHNFLLMEDRKFADIGNTVSLQYAKGLYKISTWADLVTAHTLSGRSIIQGLKAGLSDGGASKTRGVFLLGEMSATGNLIDDNYKEASAKIATEGADVDFVAGMVCQTSNCFAFPGLIQLTPGVKIDESTDTLGQQYNTPEYVVKENAADIAVVGRGIMQAKSMDKAAALYRDRLWAAYTDRLAK</sequence>
<feature type="active site" description="For OMPdecase activity" evidence="14">
    <location>
        <position position="317"/>
    </location>
</feature>
<evidence type="ECO:0000256" key="6">
    <source>
        <dbReference type="ARBA" id="ARBA00012321"/>
    </source>
</evidence>
<dbReference type="GO" id="GO:0006207">
    <property type="term" value="P:'de novo' pyrimidine nucleobase biosynthetic process"/>
    <property type="evidence" value="ECO:0007669"/>
    <property type="project" value="InterPro"/>
</dbReference>
<comment type="pathway">
    <text evidence="2">Pyrimidine metabolism; UMP biosynthesis via de novo pathway; UMP from orotate: step 1/2.</text>
</comment>
<dbReference type="EnsemblMetazoa" id="SCAU015606-RA">
    <property type="protein sequence ID" value="SCAU015606-PA"/>
    <property type="gene ID" value="SCAU015606"/>
</dbReference>
<dbReference type="HAMAP" id="MF_01208">
    <property type="entry name" value="PyrE"/>
    <property type="match status" value="1"/>
</dbReference>
<evidence type="ECO:0000259" key="16">
    <source>
        <dbReference type="SMART" id="SM00934"/>
    </source>
</evidence>
<keyword evidence="10" id="KW-0210">Decarboxylase</keyword>
<comment type="similarity">
    <text evidence="4">In the C-terminal section; belongs to the OMP decarboxylase family.</text>
</comment>
<dbReference type="EC" id="4.1.1.23" evidence="6"/>
<dbReference type="GO" id="GO:0004590">
    <property type="term" value="F:orotidine-5'-phosphate decarboxylase activity"/>
    <property type="evidence" value="ECO:0007669"/>
    <property type="project" value="UniProtKB-EC"/>
</dbReference>
<dbReference type="OrthoDB" id="10263753at2759"/>
<dbReference type="EC" id="2.4.2.10" evidence="5"/>
<dbReference type="InterPro" id="IPR018089">
    <property type="entry name" value="OMPdecase_AS"/>
</dbReference>
<evidence type="ECO:0000256" key="3">
    <source>
        <dbReference type="ARBA" id="ARBA00006221"/>
    </source>
</evidence>
<keyword evidence="11" id="KW-0665">Pyrimidine biosynthesis</keyword>
<evidence type="ECO:0000256" key="11">
    <source>
        <dbReference type="ARBA" id="ARBA00022975"/>
    </source>
</evidence>
<evidence type="ECO:0000256" key="8">
    <source>
        <dbReference type="ARBA" id="ARBA00022676"/>
    </source>
</evidence>
<feature type="active site" description="For OMPdecase activity" evidence="14">
    <location>
        <position position="320"/>
    </location>
</feature>
<dbReference type="InterPro" id="IPR004467">
    <property type="entry name" value="Or_phspho_trans_dom"/>
</dbReference>
<dbReference type="InterPro" id="IPR001754">
    <property type="entry name" value="OMPdeCOase_dom"/>
</dbReference>
<dbReference type="InterPro" id="IPR000836">
    <property type="entry name" value="PRTase_dom"/>
</dbReference>
<dbReference type="Gene3D" id="3.40.50.2020">
    <property type="match status" value="1"/>
</dbReference>
<dbReference type="CDD" id="cd06223">
    <property type="entry name" value="PRTases_typeI"/>
    <property type="match status" value="1"/>
</dbReference>
<name>A0A1I8QBG3_STOCA</name>
<feature type="binding site" evidence="15">
    <location>
        <position position="284"/>
    </location>
    <ligand>
        <name>substrate</name>
    </ligand>
</feature>
<dbReference type="FunFam" id="3.40.50.2020:FF:000025">
    <property type="entry name" value="Uridine monophosphate synthetase"/>
    <property type="match status" value="1"/>
</dbReference>
<feature type="binding site" evidence="15">
    <location>
        <position position="461"/>
    </location>
    <ligand>
        <name>substrate</name>
    </ligand>
</feature>
<dbReference type="SUPFAM" id="SSF51366">
    <property type="entry name" value="Ribulose-phoshate binding barrel"/>
    <property type="match status" value="1"/>
</dbReference>
<evidence type="ECO:0000256" key="7">
    <source>
        <dbReference type="ARBA" id="ARBA00015047"/>
    </source>
</evidence>
<keyword evidence="8" id="KW-0328">Glycosyltransferase</keyword>
<feature type="binding site" evidence="15">
    <location>
        <position position="440"/>
    </location>
    <ligand>
        <name>substrate</name>
    </ligand>
</feature>
<evidence type="ECO:0000256" key="12">
    <source>
        <dbReference type="ARBA" id="ARBA00023239"/>
    </source>
</evidence>
<dbReference type="SMART" id="SM00934">
    <property type="entry name" value="OMPdecase"/>
    <property type="match status" value="1"/>
</dbReference>
<evidence type="ECO:0000256" key="14">
    <source>
        <dbReference type="PIRSR" id="PIRSR614732-1"/>
    </source>
</evidence>
<dbReference type="CDD" id="cd04725">
    <property type="entry name" value="OMP_decarboxylase_like"/>
    <property type="match status" value="1"/>
</dbReference>
<dbReference type="InterPro" id="IPR013785">
    <property type="entry name" value="Aldolase_TIM"/>
</dbReference>
<dbReference type="Pfam" id="PF00215">
    <property type="entry name" value="OMPdecase"/>
    <property type="match status" value="1"/>
</dbReference>
<keyword evidence="12" id="KW-0456">Lyase</keyword>
<proteinExistence type="inferred from homology"/>
<dbReference type="GO" id="GO:0044205">
    <property type="term" value="P:'de novo' UMP biosynthetic process"/>
    <property type="evidence" value="ECO:0007669"/>
    <property type="project" value="UniProtKB-UniPathway"/>
</dbReference>
<feature type="binding site" evidence="15">
    <location>
        <position position="460"/>
    </location>
    <ligand>
        <name>substrate</name>
    </ligand>
</feature>
<protein>
    <recommendedName>
        <fullName evidence="7">Uridine 5'-monophosphate synthase</fullName>
        <ecNumber evidence="5">2.4.2.10</ecNumber>
        <ecNumber evidence="6">4.1.1.23</ecNumber>
    </recommendedName>
</protein>
<dbReference type="NCBIfam" id="TIGR01740">
    <property type="entry name" value="pyrF"/>
    <property type="match status" value="1"/>
</dbReference>
<dbReference type="KEGG" id="scac:106096345"/>
<organism evidence="17 18">
    <name type="scientific">Stomoxys calcitrans</name>
    <name type="common">Stable fly</name>
    <name type="synonym">Conops calcitrans</name>
    <dbReference type="NCBI Taxonomy" id="35570"/>
    <lineage>
        <taxon>Eukaryota</taxon>
        <taxon>Metazoa</taxon>
        <taxon>Ecdysozoa</taxon>
        <taxon>Arthropoda</taxon>
        <taxon>Hexapoda</taxon>
        <taxon>Insecta</taxon>
        <taxon>Pterygota</taxon>
        <taxon>Neoptera</taxon>
        <taxon>Endopterygota</taxon>
        <taxon>Diptera</taxon>
        <taxon>Brachycera</taxon>
        <taxon>Muscomorpha</taxon>
        <taxon>Muscoidea</taxon>
        <taxon>Muscidae</taxon>
        <taxon>Stomoxys</taxon>
    </lineage>
</organism>
<dbReference type="Proteomes" id="UP000095300">
    <property type="component" value="Unassembled WGS sequence"/>
</dbReference>
<comment type="similarity">
    <text evidence="3">In the N-terminal section; belongs to the purine/pyrimidine phosphoribosyltransferase family.</text>
</comment>
<dbReference type="InterPro" id="IPR014732">
    <property type="entry name" value="OMPdecase"/>
</dbReference>
<feature type="domain" description="Orotidine 5'-phosphate decarboxylase" evidence="16">
    <location>
        <begin position="256"/>
        <end position="476"/>
    </location>
</feature>
<dbReference type="PANTHER" id="PTHR19278">
    <property type="entry name" value="OROTATE PHOSPHORIBOSYLTRANSFERASE"/>
    <property type="match status" value="1"/>
</dbReference>
<dbReference type="FunFam" id="3.20.20.70:FF:000245">
    <property type="entry name" value="Bifunctional UMP-synthetase"/>
    <property type="match status" value="1"/>
</dbReference>
<evidence type="ECO:0000256" key="15">
    <source>
        <dbReference type="PIRSR" id="PIRSR614732-2"/>
    </source>
</evidence>
<feature type="binding site" evidence="15">
    <location>
        <position position="379"/>
    </location>
    <ligand>
        <name>substrate</name>
    </ligand>
</feature>
<dbReference type="PROSITE" id="PS00156">
    <property type="entry name" value="OMPDECASE"/>
    <property type="match status" value="1"/>
</dbReference>
<evidence type="ECO:0000256" key="5">
    <source>
        <dbReference type="ARBA" id="ARBA00011971"/>
    </source>
</evidence>
<dbReference type="InterPro" id="IPR029057">
    <property type="entry name" value="PRTase-like"/>
</dbReference>
<dbReference type="InterPro" id="IPR023031">
    <property type="entry name" value="OPRT"/>
</dbReference>
<dbReference type="Gene3D" id="3.20.20.70">
    <property type="entry name" value="Aldolase class I"/>
    <property type="match status" value="1"/>
</dbReference>
<feature type="active site" description="For OMPdecase activity" evidence="14">
    <location>
        <position position="315"/>
    </location>
</feature>